<dbReference type="InterPro" id="IPR000644">
    <property type="entry name" value="CBS_dom"/>
</dbReference>
<dbReference type="CDD" id="cd01949">
    <property type="entry name" value="GGDEF"/>
    <property type="match status" value="1"/>
</dbReference>
<evidence type="ECO:0000313" key="3">
    <source>
        <dbReference type="Proteomes" id="UP001205748"/>
    </source>
</evidence>
<accession>A0AAE3L3P5</accession>
<proteinExistence type="predicted"/>
<dbReference type="GO" id="GO:1902201">
    <property type="term" value="P:negative regulation of bacterial-type flagellum-dependent cell motility"/>
    <property type="evidence" value="ECO:0007669"/>
    <property type="project" value="TreeGrafter"/>
</dbReference>
<dbReference type="SMART" id="SM00267">
    <property type="entry name" value="GGDEF"/>
    <property type="match status" value="1"/>
</dbReference>
<protein>
    <submittedName>
        <fullName evidence="2">GGDEF domain-containing protein</fullName>
    </submittedName>
</protein>
<dbReference type="PROSITE" id="PS50887">
    <property type="entry name" value="GGDEF"/>
    <property type="match status" value="1"/>
</dbReference>
<sequence length="280" mass="32096">MEKKFMKVNILNGVRRIQEIFQEDNIECFIAYAKKTLTGILTKKELIGAHPNRIIADVMSDKYICVDCNIYIWEIKEIFSRNRDIQVLLVEKEEEIIGYVTRTILNVELGQYIDSLTDLYKSDYMFYNIYNLIRQDKNATIIFIDLNNFGYINKTYGHIAGDRILKSISDILKSNLGSNCYLCRYGGDEFAIVAPYSIKESKPFAEKVTKAIKAYPFLENIPVSVSIGITGWKRQENKGQNISETLINKLVNRASLASTKAKKDGNNPIIIEYVDINEIA</sequence>
<dbReference type="AlphaFoldDB" id="A0AAE3L3P5"/>
<dbReference type="Proteomes" id="UP001205748">
    <property type="component" value="Unassembled WGS sequence"/>
</dbReference>
<keyword evidence="3" id="KW-1185">Reference proteome</keyword>
<dbReference type="PANTHER" id="PTHR45138">
    <property type="entry name" value="REGULATORY COMPONENTS OF SENSORY TRANSDUCTION SYSTEM"/>
    <property type="match status" value="1"/>
</dbReference>
<dbReference type="EMBL" id="JANKAS010000004">
    <property type="protein sequence ID" value="MCR1898608.1"/>
    <property type="molecule type" value="Genomic_DNA"/>
</dbReference>
<evidence type="ECO:0000259" key="1">
    <source>
        <dbReference type="PROSITE" id="PS50887"/>
    </source>
</evidence>
<dbReference type="InterPro" id="IPR050469">
    <property type="entry name" value="Diguanylate_Cyclase"/>
</dbReference>
<dbReference type="Gene3D" id="3.30.70.270">
    <property type="match status" value="1"/>
</dbReference>
<dbReference type="Gene3D" id="3.10.580.10">
    <property type="entry name" value="CBS-domain"/>
    <property type="match status" value="1"/>
</dbReference>
<organism evidence="2 3">
    <name type="scientific">Irregularibacter muris</name>
    <dbReference type="NCBI Taxonomy" id="1796619"/>
    <lineage>
        <taxon>Bacteria</taxon>
        <taxon>Bacillati</taxon>
        <taxon>Bacillota</taxon>
        <taxon>Clostridia</taxon>
        <taxon>Eubacteriales</taxon>
        <taxon>Eubacteriaceae</taxon>
        <taxon>Irregularibacter</taxon>
    </lineage>
</organism>
<dbReference type="SUPFAM" id="SSF55073">
    <property type="entry name" value="Nucleotide cyclase"/>
    <property type="match status" value="1"/>
</dbReference>
<dbReference type="InterPro" id="IPR000160">
    <property type="entry name" value="GGDEF_dom"/>
</dbReference>
<dbReference type="InterPro" id="IPR046342">
    <property type="entry name" value="CBS_dom_sf"/>
</dbReference>
<feature type="domain" description="GGDEF" evidence="1">
    <location>
        <begin position="137"/>
        <end position="274"/>
    </location>
</feature>
<dbReference type="PANTHER" id="PTHR45138:SF9">
    <property type="entry name" value="DIGUANYLATE CYCLASE DGCM-RELATED"/>
    <property type="match status" value="1"/>
</dbReference>
<dbReference type="Pfam" id="PF00990">
    <property type="entry name" value="GGDEF"/>
    <property type="match status" value="1"/>
</dbReference>
<name>A0AAE3L3P5_9FIRM</name>
<dbReference type="GO" id="GO:0052621">
    <property type="term" value="F:diguanylate cyclase activity"/>
    <property type="evidence" value="ECO:0007669"/>
    <property type="project" value="TreeGrafter"/>
</dbReference>
<dbReference type="Pfam" id="PF00571">
    <property type="entry name" value="CBS"/>
    <property type="match status" value="1"/>
</dbReference>
<comment type="caution">
    <text evidence="2">The sequence shown here is derived from an EMBL/GenBank/DDBJ whole genome shotgun (WGS) entry which is preliminary data.</text>
</comment>
<dbReference type="InterPro" id="IPR043128">
    <property type="entry name" value="Rev_trsase/Diguanyl_cyclase"/>
</dbReference>
<dbReference type="NCBIfam" id="TIGR00254">
    <property type="entry name" value="GGDEF"/>
    <property type="match status" value="1"/>
</dbReference>
<gene>
    <name evidence="2" type="ORF">NSA47_06325</name>
</gene>
<reference evidence="2" key="1">
    <citation type="submission" date="2022-07" db="EMBL/GenBank/DDBJ databases">
        <title>Enhanced cultured diversity of the mouse gut microbiota enables custom-made synthetic communities.</title>
        <authorList>
            <person name="Afrizal A."/>
        </authorList>
    </citation>
    <scope>NUCLEOTIDE SEQUENCE</scope>
    <source>
        <strain evidence="2">DSM 28593</strain>
    </source>
</reference>
<dbReference type="InterPro" id="IPR029787">
    <property type="entry name" value="Nucleotide_cyclase"/>
</dbReference>
<evidence type="ECO:0000313" key="2">
    <source>
        <dbReference type="EMBL" id="MCR1898608.1"/>
    </source>
</evidence>
<dbReference type="GO" id="GO:0043709">
    <property type="term" value="P:cell adhesion involved in single-species biofilm formation"/>
    <property type="evidence" value="ECO:0007669"/>
    <property type="project" value="TreeGrafter"/>
</dbReference>
<dbReference type="SUPFAM" id="SSF54631">
    <property type="entry name" value="CBS-domain pair"/>
    <property type="match status" value="1"/>
</dbReference>
<dbReference type="GO" id="GO:0005886">
    <property type="term" value="C:plasma membrane"/>
    <property type="evidence" value="ECO:0007669"/>
    <property type="project" value="TreeGrafter"/>
</dbReference>